<protein>
    <submittedName>
        <fullName evidence="2">Delta-like protein 4</fullName>
    </submittedName>
</protein>
<feature type="compositionally biased region" description="Low complexity" evidence="1">
    <location>
        <begin position="14"/>
        <end position="31"/>
    </location>
</feature>
<gene>
    <name evidence="2" type="ORF">KUF71_005724</name>
</gene>
<reference evidence="2" key="2">
    <citation type="journal article" date="2023" name="BMC Genomics">
        <title>Pest status, molecular evolution, and epigenetic factors derived from the genome assembly of Frankliniella fusca, a thysanopteran phytovirus vector.</title>
        <authorList>
            <person name="Catto M.A."/>
            <person name="Labadie P.E."/>
            <person name="Jacobson A.L."/>
            <person name="Kennedy G.G."/>
            <person name="Srinivasan R."/>
            <person name="Hunt B.G."/>
        </authorList>
    </citation>
    <scope>NUCLEOTIDE SEQUENCE</scope>
    <source>
        <strain evidence="2">PL_HMW_Pooled</strain>
    </source>
</reference>
<dbReference type="Proteomes" id="UP001219518">
    <property type="component" value="Unassembled WGS sequence"/>
</dbReference>
<comment type="caution">
    <text evidence="2">The sequence shown here is derived from an EMBL/GenBank/DDBJ whole genome shotgun (WGS) entry which is preliminary data.</text>
</comment>
<evidence type="ECO:0000313" key="3">
    <source>
        <dbReference type="Proteomes" id="UP001219518"/>
    </source>
</evidence>
<dbReference type="EMBL" id="JAHWGI010000418">
    <property type="protein sequence ID" value="KAK3915275.1"/>
    <property type="molecule type" value="Genomic_DNA"/>
</dbReference>
<evidence type="ECO:0000256" key="1">
    <source>
        <dbReference type="SAM" id="MobiDB-lite"/>
    </source>
</evidence>
<accession>A0AAE1LDC3</accession>
<name>A0AAE1LDC3_9NEOP</name>
<organism evidence="2 3">
    <name type="scientific">Frankliniella fusca</name>
    <dbReference type="NCBI Taxonomy" id="407009"/>
    <lineage>
        <taxon>Eukaryota</taxon>
        <taxon>Metazoa</taxon>
        <taxon>Ecdysozoa</taxon>
        <taxon>Arthropoda</taxon>
        <taxon>Hexapoda</taxon>
        <taxon>Insecta</taxon>
        <taxon>Pterygota</taxon>
        <taxon>Neoptera</taxon>
        <taxon>Paraneoptera</taxon>
        <taxon>Thysanoptera</taxon>
        <taxon>Terebrantia</taxon>
        <taxon>Thripoidea</taxon>
        <taxon>Thripidae</taxon>
        <taxon>Frankliniella</taxon>
    </lineage>
</organism>
<sequence length="503" mass="54179">MCHPSWGGARPAQGPSTEEPLSESTSSGPSTVCTSFRTRLGPRAGHQIIHVLIISGGSKMVHPCRAILLLIAGGFVYGGESPVIVDFIDNDIVGVAVDATVEQKTIGTICHCVQLPLTTTLAELQALSRDTGDLLRLGLCHIANDDCRDIGETMDRADGFHVAPATVGQHCEPCETIAHLPEQPVLTTSTRLLLQGYANATDHVRHVILKALAGEWRCVGKFLDEMGLLSDTVLSRQVPSYSTLSCLAVVESLPPTASIDCNEVDNMSVIFTDGAIRLSVLAPLVETVKSFVFLPVPQPTGLETANFLGDMPTSPVAVTLSLENPPSMLGGENYECLQALFGSSGSCALKERVMDAPIVFPLDSPGKWLVIAASPQVLAIRPSQRLPLSRVKIQGRVLIRIPEGSDCCHSIRMGTQINFLSLAHFNSTQFVFLNKLNFVTTPTADLTRDNDTTSPPTSPPHLTPHLTPHLAPHLLFPPSHHERYPTPPRPILHSPKPYLAPHL</sequence>
<reference evidence="2" key="1">
    <citation type="submission" date="2021-07" db="EMBL/GenBank/DDBJ databases">
        <authorList>
            <person name="Catto M.A."/>
            <person name="Jacobson A."/>
            <person name="Kennedy G."/>
            <person name="Labadie P."/>
            <person name="Hunt B.G."/>
            <person name="Srinivasan R."/>
        </authorList>
    </citation>
    <scope>NUCLEOTIDE SEQUENCE</scope>
    <source>
        <strain evidence="2">PL_HMW_Pooled</strain>
        <tissue evidence="2">Head</tissue>
    </source>
</reference>
<dbReference type="AlphaFoldDB" id="A0AAE1LDC3"/>
<feature type="region of interest" description="Disordered" evidence="1">
    <location>
        <begin position="443"/>
        <end position="503"/>
    </location>
</feature>
<feature type="compositionally biased region" description="Low complexity" evidence="1">
    <location>
        <begin position="463"/>
        <end position="478"/>
    </location>
</feature>
<proteinExistence type="predicted"/>
<feature type="region of interest" description="Disordered" evidence="1">
    <location>
        <begin position="1"/>
        <end position="32"/>
    </location>
</feature>
<evidence type="ECO:0000313" key="2">
    <source>
        <dbReference type="EMBL" id="KAK3915275.1"/>
    </source>
</evidence>
<keyword evidence="3" id="KW-1185">Reference proteome</keyword>